<protein>
    <recommendedName>
        <fullName evidence="2">Jacalin-type lectin domain-containing protein</fullName>
    </recommendedName>
</protein>
<evidence type="ECO:0000313" key="4">
    <source>
        <dbReference type="Proteomes" id="UP000030762"/>
    </source>
</evidence>
<name>T0QWE1_SAPDV</name>
<feature type="region of interest" description="Disordered" evidence="1">
    <location>
        <begin position="238"/>
        <end position="258"/>
    </location>
</feature>
<evidence type="ECO:0000256" key="1">
    <source>
        <dbReference type="SAM" id="MobiDB-lite"/>
    </source>
</evidence>
<dbReference type="Pfam" id="PF01419">
    <property type="entry name" value="Jacalin"/>
    <property type="match status" value="1"/>
</dbReference>
<dbReference type="SUPFAM" id="SSF51101">
    <property type="entry name" value="Mannose-binding lectins"/>
    <property type="match status" value="1"/>
</dbReference>
<dbReference type="SMART" id="SM00915">
    <property type="entry name" value="Jacalin"/>
    <property type="match status" value="1"/>
</dbReference>
<feature type="region of interest" description="Disordered" evidence="1">
    <location>
        <begin position="34"/>
        <end position="64"/>
    </location>
</feature>
<accession>T0QWE1</accession>
<evidence type="ECO:0000313" key="3">
    <source>
        <dbReference type="EMBL" id="EQC38966.1"/>
    </source>
</evidence>
<dbReference type="OrthoDB" id="75498at2759"/>
<evidence type="ECO:0000259" key="2">
    <source>
        <dbReference type="PROSITE" id="PS51752"/>
    </source>
</evidence>
<dbReference type="InterPro" id="IPR036404">
    <property type="entry name" value="Jacalin-like_lectin_dom_sf"/>
</dbReference>
<dbReference type="Proteomes" id="UP000030762">
    <property type="component" value="Unassembled WGS sequence"/>
</dbReference>
<feature type="region of interest" description="Disordered" evidence="1">
    <location>
        <begin position="73"/>
        <end position="92"/>
    </location>
</feature>
<sequence length="1715" mass="199512">MEDAAARARHEATKAKLEVQFPIPKWYDLSLPHVAPPSERTPAQPMATSHLHAEAHQHRQHTANDALRSPARLHRRKIQTAAASPPKKPRLAPPLLQQTEAFGLWSVEAPALTPPDVLLSSYDMEAMLRTPPVVDDRWAPLVEPRPKPLKQRSSVARHAGLTKSGSSFLGAHTTNGSMLERHRSSHVWSNVSRSIDEIYQGTAALVGTTRPSSPDPSDAHAAAIELDEADVDDHAFDHEILDDKPEPSNNSYDEDDEADDIAPLHVYASKDMTDTGRNVLDSDRRIGTPGLRRRENIRKLVHFADGHLRKKIFRGWSTIEFAFSGGDLTQAQVEKVLTSHNICVTRLDLERVHSTIDAVFAKTARTNRSNLSVDGNDDEVTPHVDLPDDETEMERNNDESSSIETDTVHVDVKETSSSVPHTVSYELMMDLFYPHDEAEAALWLLEMEQERQAQLQEEDMRKQKLLELETKIKRRLAESAQDMWRVIKMFDYMHTSWPSQAVAEATTLRFHDLLFETTQRKKHTLQWDAATESAAVVPQASLDEPAASVEESEMTQSSSSLAAKHSVSHVFKALLQSFSRNRCLEDLELDEAAHVFHDIAATVLQKGALRFLERRSIFDCPERQAFLAYKLKKRMVRTWRENALECLRRRRMLLRKFVAWKYLMICGKWYRELFRLCFWPLYVWKRWTQFVIISRAKAIFLKNVFHEYYLVRHTRAWHRYVAKKRALYLELAARKQRRDLAALRNIVDAWRPWAAYGQRVRKIWRKSGLTLHVQTKYYTTKLALYLWRYFTMLHRDMRRRQYVCLYGMLQRQRQKETPTDGVENDVVPLTRIMDSPMGHRIKHKTRLHDLCITTYIKYRKKDRLHILAKALVFQRIGPTVFHMLWLYKEKKKRSRLVSMFGVFNVLRHRFLCWLRFAMIKKQHERQHGRAKTITVVLPEEPSSRAVGRALQWRQDKEWRDQGLQDAAREAIALRDAIEALRVAREASQARFLDREDEIRDIKIAEKGIQDDEQGKTLQMTSQLHHYANQIIHTRVRKLYEVICRAFDIFEDQAREHLLKSTFRALRLPAMQKKMTLLCHRCQLRNWIRLAKRFGYWLHNMPRYHRLKHLHYTWQRWAKFVQGRQLFESPGLATSMRRRRVLVSKFEHYLLQEDFMMLPTVLGQKLSFNSFRAVFMRWVEWTQLHIGFTSLLSNFRKRMDVRLMGHVFLSWKHHLRQKYVVLPSSWREGRYAADVERLRSSLWALRKHLVSWRVRKVLRACDRILKLSVCSNPTLKNLFAVHTREVLRRLALENRLMFVAYNERKLHHYEERTTPMYGGVKGNKFEYDGAISFGHIHQVIVVCGKSVDGLATVVKSFSDTIEGRLCGNPFGTRSVFQLAPHELLVKIEGFASQSTLLGLRLGTNQDRYSKWYGRADVGVYFCLEAEPDEEVIGFHGYAAKDSVHGIGAVFRRTTERNIFEGLWTQAEVPTDDVSINQCDRQFSYFLQMRSCDIYAAMERAHRLALRMWRSESTDEAVNRLRIVMGICQWFFNSLTHGLVKLSENEDDGQRILQEGINVRAAGEKLLGEGEKILESVSRYREGRKQQLNVAVLGFKKIQELRQNIELGESKIKRGKQQIAEGNSVILAGRQLLPKIPLTDRMVKNVRELYRIVLTKDSMDSMSDGIRKLLLKDKEPDTSFIDMKDVAEARANAAFDMGQARAEVVSSNLREKLRAFK</sequence>
<feature type="region of interest" description="Disordered" evidence="1">
    <location>
        <begin position="369"/>
        <end position="405"/>
    </location>
</feature>
<dbReference type="Gene3D" id="2.100.10.30">
    <property type="entry name" value="Jacalin-like lectin domain"/>
    <property type="match status" value="1"/>
</dbReference>
<dbReference type="EMBL" id="JH767140">
    <property type="protein sequence ID" value="EQC38966.1"/>
    <property type="molecule type" value="Genomic_DNA"/>
</dbReference>
<dbReference type="eggNOG" id="ENOG502RRF3">
    <property type="taxonomic scope" value="Eukaryota"/>
</dbReference>
<dbReference type="InParanoid" id="T0QWE1"/>
<proteinExistence type="predicted"/>
<dbReference type="GeneID" id="19944648"/>
<dbReference type="VEuPathDB" id="FungiDB:SDRG_03921"/>
<organism evidence="3 4">
    <name type="scientific">Saprolegnia diclina (strain VS20)</name>
    <dbReference type="NCBI Taxonomy" id="1156394"/>
    <lineage>
        <taxon>Eukaryota</taxon>
        <taxon>Sar</taxon>
        <taxon>Stramenopiles</taxon>
        <taxon>Oomycota</taxon>
        <taxon>Saprolegniomycetes</taxon>
        <taxon>Saprolegniales</taxon>
        <taxon>Saprolegniaceae</taxon>
        <taxon>Saprolegnia</taxon>
    </lineage>
</organism>
<dbReference type="RefSeq" id="XP_008607790.1">
    <property type="nucleotide sequence ID" value="XM_008609568.1"/>
</dbReference>
<dbReference type="OMA" id="FWPFYVW"/>
<feature type="domain" description="Jacalin-type lectin" evidence="2">
    <location>
        <begin position="1310"/>
        <end position="1451"/>
    </location>
</feature>
<gene>
    <name evidence="3" type="ORF">SDRG_03921</name>
</gene>
<keyword evidence="4" id="KW-1185">Reference proteome</keyword>
<dbReference type="InterPro" id="IPR001229">
    <property type="entry name" value="Jacalin-like_lectin_dom"/>
</dbReference>
<dbReference type="PROSITE" id="PS51752">
    <property type="entry name" value="JACALIN_LECTIN"/>
    <property type="match status" value="1"/>
</dbReference>
<reference evidence="3 4" key="1">
    <citation type="submission" date="2012-04" db="EMBL/GenBank/DDBJ databases">
        <title>The Genome Sequence of Saprolegnia declina VS20.</title>
        <authorList>
            <consortium name="The Broad Institute Genome Sequencing Platform"/>
            <person name="Russ C."/>
            <person name="Nusbaum C."/>
            <person name="Tyler B."/>
            <person name="van West P."/>
            <person name="Dieguez-Uribeondo J."/>
            <person name="de Bruijn I."/>
            <person name="Tripathy S."/>
            <person name="Jiang R."/>
            <person name="Young S.K."/>
            <person name="Zeng Q."/>
            <person name="Gargeya S."/>
            <person name="Fitzgerald M."/>
            <person name="Haas B."/>
            <person name="Abouelleil A."/>
            <person name="Alvarado L."/>
            <person name="Arachchi H.M."/>
            <person name="Berlin A."/>
            <person name="Chapman S.B."/>
            <person name="Goldberg J."/>
            <person name="Griggs A."/>
            <person name="Gujja S."/>
            <person name="Hansen M."/>
            <person name="Howarth C."/>
            <person name="Imamovic A."/>
            <person name="Larimer J."/>
            <person name="McCowen C."/>
            <person name="Montmayeur A."/>
            <person name="Murphy C."/>
            <person name="Neiman D."/>
            <person name="Pearson M."/>
            <person name="Priest M."/>
            <person name="Roberts A."/>
            <person name="Saif S."/>
            <person name="Shea T."/>
            <person name="Sisk P."/>
            <person name="Sykes S."/>
            <person name="Wortman J."/>
            <person name="Nusbaum C."/>
            <person name="Birren B."/>
        </authorList>
    </citation>
    <scope>NUCLEOTIDE SEQUENCE [LARGE SCALE GENOMIC DNA]</scope>
    <source>
        <strain evidence="3 4">VS20</strain>
    </source>
</reference>